<feature type="domain" description="TfoX N-terminal" evidence="1">
    <location>
        <begin position="13"/>
        <end position="102"/>
    </location>
</feature>
<name>A0A1V0U102_9ACTN</name>
<evidence type="ECO:0000313" key="2">
    <source>
        <dbReference type="EMBL" id="ARF58884.1"/>
    </source>
</evidence>
<dbReference type="InterPro" id="IPR007076">
    <property type="entry name" value="TfoX_N"/>
</dbReference>
<evidence type="ECO:0000313" key="3">
    <source>
        <dbReference type="Proteomes" id="UP000192726"/>
    </source>
</evidence>
<accession>A0A1V0U102</accession>
<dbReference type="Pfam" id="PF04993">
    <property type="entry name" value="TfoX_N"/>
    <property type="match status" value="1"/>
</dbReference>
<keyword evidence="3" id="KW-1185">Reference proteome</keyword>
<dbReference type="SUPFAM" id="SSF159894">
    <property type="entry name" value="YgaC/TfoX-N like"/>
    <property type="match status" value="1"/>
</dbReference>
<evidence type="ECO:0000259" key="1">
    <source>
        <dbReference type="Pfam" id="PF04993"/>
    </source>
</evidence>
<reference evidence="2 3" key="1">
    <citation type="submission" date="2017-04" db="EMBL/GenBank/DDBJ databases">
        <title>Complete Genome Sequence of Streptomyces gilvosporeus F607, a Capable Producer of Natamycin.</title>
        <authorList>
            <person name="Zong G."/>
            <person name="Zhong C."/>
            <person name="Fu J."/>
            <person name="Qin R."/>
            <person name="Cao G."/>
        </authorList>
    </citation>
    <scope>NUCLEOTIDE SEQUENCE [LARGE SCALE GENOMIC DNA]</scope>
    <source>
        <strain evidence="2 3">F607</strain>
    </source>
</reference>
<organism evidence="2 3">
    <name type="scientific">Streptomyces gilvosporeus</name>
    <dbReference type="NCBI Taxonomy" id="553510"/>
    <lineage>
        <taxon>Bacteria</taxon>
        <taxon>Bacillati</taxon>
        <taxon>Actinomycetota</taxon>
        <taxon>Actinomycetes</taxon>
        <taxon>Kitasatosporales</taxon>
        <taxon>Streptomycetaceae</taxon>
        <taxon>Streptomyces</taxon>
    </lineage>
</organism>
<gene>
    <name evidence="2" type="ORF">B1H19_36080</name>
</gene>
<sequence>MAYDEVLAERVREQLEATEPVTAKKMFGGLVFMAQGNTVAGVVGDELFVRVAPEDTVEALTRPGARPFEVKGRVSKGWLLVAGEVLDDDVLDDWLHLGWEAAAELPPK</sequence>
<dbReference type="RefSeq" id="WP_083109076.1">
    <property type="nucleotide sequence ID" value="NZ_CP020569.1"/>
</dbReference>
<protein>
    <recommendedName>
        <fullName evidence="1">TfoX N-terminal domain-containing protein</fullName>
    </recommendedName>
</protein>
<dbReference type="KEGG" id="sgv:B1H19_36080"/>
<proteinExistence type="predicted"/>
<dbReference type="Proteomes" id="UP000192726">
    <property type="component" value="Chromosome"/>
</dbReference>
<dbReference type="OrthoDB" id="214902at2"/>
<dbReference type="EMBL" id="CP020569">
    <property type="protein sequence ID" value="ARF58884.1"/>
    <property type="molecule type" value="Genomic_DNA"/>
</dbReference>
<dbReference type="Gene3D" id="3.30.1460.30">
    <property type="entry name" value="YgaC/TfoX-N like chaperone"/>
    <property type="match status" value="1"/>
</dbReference>
<dbReference type="AlphaFoldDB" id="A0A1V0U102"/>